<accession>A0A1H1TA81</accession>
<dbReference type="Proteomes" id="UP000182237">
    <property type="component" value="Chromosome I"/>
</dbReference>
<dbReference type="Pfam" id="PF11209">
    <property type="entry name" value="LmeA"/>
    <property type="match status" value="1"/>
</dbReference>
<dbReference type="STRING" id="1203190.GCA_000312345_00988"/>
<proteinExistence type="predicted"/>
<gene>
    <name evidence="2" type="ORF">SAMN04488539_1933</name>
</gene>
<evidence type="ECO:0000313" key="3">
    <source>
        <dbReference type="Proteomes" id="UP000182237"/>
    </source>
</evidence>
<reference evidence="2 3" key="1">
    <citation type="submission" date="2016-10" db="EMBL/GenBank/DDBJ databases">
        <authorList>
            <person name="de Groot N.N."/>
        </authorList>
    </citation>
    <scope>NUCLEOTIDE SEQUENCE [LARGE SCALE GENOMIC DNA]</scope>
    <source>
        <strain evidence="2 3">DSM 45434</strain>
    </source>
</reference>
<evidence type="ECO:0000313" key="2">
    <source>
        <dbReference type="EMBL" id="SDS57011.1"/>
    </source>
</evidence>
<dbReference type="eggNOG" id="ENOG5030HSU">
    <property type="taxonomic scope" value="Bacteria"/>
</dbReference>
<organism evidence="2 3">
    <name type="scientific">Corynebacterium timonense</name>
    <dbReference type="NCBI Taxonomy" id="441500"/>
    <lineage>
        <taxon>Bacteria</taxon>
        <taxon>Bacillati</taxon>
        <taxon>Actinomycetota</taxon>
        <taxon>Actinomycetes</taxon>
        <taxon>Mycobacteriales</taxon>
        <taxon>Corynebacteriaceae</taxon>
        <taxon>Corynebacterium</taxon>
    </lineage>
</organism>
<feature type="compositionally biased region" description="Polar residues" evidence="1">
    <location>
        <begin position="270"/>
        <end position="280"/>
    </location>
</feature>
<protein>
    <recommendedName>
        <fullName evidence="4">DUF2993 domain-containing protein</fullName>
    </recommendedName>
</protein>
<name>A0A1H1TA81_9CORY</name>
<dbReference type="AlphaFoldDB" id="A0A1H1TA81"/>
<dbReference type="InterPro" id="IPR021373">
    <property type="entry name" value="DUF2993"/>
</dbReference>
<feature type="region of interest" description="Disordered" evidence="1">
    <location>
        <begin position="255"/>
        <end position="280"/>
    </location>
</feature>
<dbReference type="OrthoDB" id="4424949at2"/>
<evidence type="ECO:0000256" key="1">
    <source>
        <dbReference type="SAM" id="MobiDB-lite"/>
    </source>
</evidence>
<keyword evidence="3" id="KW-1185">Reference proteome</keyword>
<sequence length="280" mass="29222">MRRMKTAWKVVIGVLAAILIIVLLSELGLRAFISNQIRSGIAEESPGAIAAEDTEVSLGSRPILFGLVRGVVPHVSIATPSTLTATGDTYAGQPAATISLDNLRITGDSQVADRFSVTTELPDDYVRALLQEQLASNLEGTIGGSFLQELITVSAVRSNPSEGTFTIDVSGSAASVDLRPTVVDGALQIEAASTSLFGFELPDIVAEGLTNALQDNTGEINAGAIRISEFTVVDGGLRVVAEGEDVDLYNLPHAVPTQDGQHEPGMETSVVPTPTSARAA</sequence>
<dbReference type="EMBL" id="LT629765">
    <property type="protein sequence ID" value="SDS57011.1"/>
    <property type="molecule type" value="Genomic_DNA"/>
</dbReference>
<evidence type="ECO:0008006" key="4">
    <source>
        <dbReference type="Google" id="ProtNLM"/>
    </source>
</evidence>